<feature type="transmembrane region" description="Helical" evidence="7">
    <location>
        <begin position="142"/>
        <end position="165"/>
    </location>
</feature>
<feature type="compositionally biased region" description="Basic and acidic residues" evidence="6">
    <location>
        <begin position="357"/>
        <end position="369"/>
    </location>
</feature>
<feature type="compositionally biased region" description="Polar residues" evidence="6">
    <location>
        <begin position="346"/>
        <end position="356"/>
    </location>
</feature>
<dbReference type="GO" id="GO:0016020">
    <property type="term" value="C:membrane"/>
    <property type="evidence" value="ECO:0007669"/>
    <property type="project" value="UniProtKB-SubCell"/>
</dbReference>
<dbReference type="InterPro" id="IPR052337">
    <property type="entry name" value="SAT4-like"/>
</dbReference>
<dbReference type="STRING" id="97972.A0A2V1D707"/>
<proteinExistence type="inferred from homology"/>
<comment type="subcellular location">
    <subcellularLocation>
        <location evidence="1">Membrane</location>
        <topology evidence="1">Multi-pass membrane protein</topology>
    </subcellularLocation>
</comment>
<feature type="transmembrane region" description="Helical" evidence="7">
    <location>
        <begin position="57"/>
        <end position="78"/>
    </location>
</feature>
<dbReference type="Pfam" id="PF20684">
    <property type="entry name" value="Fung_rhodopsin"/>
    <property type="match status" value="1"/>
</dbReference>
<evidence type="ECO:0000256" key="6">
    <source>
        <dbReference type="SAM" id="MobiDB-lite"/>
    </source>
</evidence>
<dbReference type="EMBL" id="KZ805593">
    <property type="protein sequence ID" value="PVH93383.1"/>
    <property type="molecule type" value="Genomic_DNA"/>
</dbReference>
<feature type="transmembrane region" description="Helical" evidence="7">
    <location>
        <begin position="225"/>
        <end position="243"/>
    </location>
</feature>
<keyword evidence="10" id="KW-1185">Reference proteome</keyword>
<feature type="transmembrane region" description="Helical" evidence="7">
    <location>
        <begin position="28"/>
        <end position="45"/>
    </location>
</feature>
<feature type="domain" description="Rhodopsin" evidence="8">
    <location>
        <begin position="45"/>
        <end position="288"/>
    </location>
</feature>
<dbReference type="AlphaFoldDB" id="A0A2V1D707"/>
<sequence length="369" mass="40982">MAHEGLPPGGAITPEFLAADSCPPVTDTGIAFIVIETVLIVAYFLSRWIRKPDTYAIVPWLMIGGYIFCCGLAVQIVLACNGGLTPRGIHVILVKDKHKLFNRMKISKAVEWTYIPAVTCPKLVILLLYYKIFAAHRNMLRYTSWAIGISMVFLLLWGIIGPAVACIPFEYNWNKALPGGGKCIDLLTSYRWVSFPNILTDLALMALCFPSVYNLQLPLLRKLSLYATFGVASVGIITSILRFTEFFKTDMLKDYTYSGAKPLIWSAVEPGTYFMAAALLQMNPLYSRIFKNVHIPQFLRSAANSWSQTSTGRSTWSQRSVKGKKGRTGITREVGFELTYNGESTHELATSSSASKPSRDGFSKLDEEG</sequence>
<feature type="compositionally biased region" description="Polar residues" evidence="6">
    <location>
        <begin position="308"/>
        <end position="320"/>
    </location>
</feature>
<evidence type="ECO:0000313" key="9">
    <source>
        <dbReference type="EMBL" id="PVH93383.1"/>
    </source>
</evidence>
<organism evidence="9 10">
    <name type="scientific">Periconia macrospinosa</name>
    <dbReference type="NCBI Taxonomy" id="97972"/>
    <lineage>
        <taxon>Eukaryota</taxon>
        <taxon>Fungi</taxon>
        <taxon>Dikarya</taxon>
        <taxon>Ascomycota</taxon>
        <taxon>Pezizomycotina</taxon>
        <taxon>Dothideomycetes</taxon>
        <taxon>Pleosporomycetidae</taxon>
        <taxon>Pleosporales</taxon>
        <taxon>Massarineae</taxon>
        <taxon>Periconiaceae</taxon>
        <taxon>Periconia</taxon>
    </lineage>
</organism>
<name>A0A2V1D707_9PLEO</name>
<evidence type="ECO:0000256" key="4">
    <source>
        <dbReference type="ARBA" id="ARBA00023136"/>
    </source>
</evidence>
<gene>
    <name evidence="9" type="ORF">DM02DRAFT_662025</name>
</gene>
<feature type="region of interest" description="Disordered" evidence="6">
    <location>
        <begin position="346"/>
        <end position="369"/>
    </location>
</feature>
<dbReference type="InterPro" id="IPR049326">
    <property type="entry name" value="Rhodopsin_dom_fungi"/>
</dbReference>
<feature type="transmembrane region" description="Helical" evidence="7">
    <location>
        <begin position="263"/>
        <end position="282"/>
    </location>
</feature>
<feature type="region of interest" description="Disordered" evidence="6">
    <location>
        <begin position="308"/>
        <end position="327"/>
    </location>
</feature>
<dbReference type="OrthoDB" id="5329176at2759"/>
<feature type="transmembrane region" description="Helical" evidence="7">
    <location>
        <begin position="195"/>
        <end position="213"/>
    </location>
</feature>
<protein>
    <recommendedName>
        <fullName evidence="8">Rhodopsin domain-containing protein</fullName>
    </recommendedName>
</protein>
<evidence type="ECO:0000313" key="10">
    <source>
        <dbReference type="Proteomes" id="UP000244855"/>
    </source>
</evidence>
<dbReference type="Proteomes" id="UP000244855">
    <property type="component" value="Unassembled WGS sequence"/>
</dbReference>
<evidence type="ECO:0000256" key="3">
    <source>
        <dbReference type="ARBA" id="ARBA00022989"/>
    </source>
</evidence>
<dbReference type="PANTHER" id="PTHR33048">
    <property type="entry name" value="PTH11-LIKE INTEGRAL MEMBRANE PROTEIN (AFU_ORTHOLOGUE AFUA_5G11245)"/>
    <property type="match status" value="1"/>
</dbReference>
<keyword evidence="2 7" id="KW-0812">Transmembrane</keyword>
<comment type="similarity">
    <text evidence="5">Belongs to the SAT4 family.</text>
</comment>
<feature type="transmembrane region" description="Helical" evidence="7">
    <location>
        <begin position="112"/>
        <end position="130"/>
    </location>
</feature>
<evidence type="ECO:0000256" key="2">
    <source>
        <dbReference type="ARBA" id="ARBA00022692"/>
    </source>
</evidence>
<dbReference type="PANTHER" id="PTHR33048:SF156">
    <property type="entry name" value="INTEGRAL MEMBRANE PROTEIN"/>
    <property type="match status" value="1"/>
</dbReference>
<evidence type="ECO:0000256" key="7">
    <source>
        <dbReference type="SAM" id="Phobius"/>
    </source>
</evidence>
<keyword evidence="4 7" id="KW-0472">Membrane</keyword>
<keyword evidence="3 7" id="KW-1133">Transmembrane helix</keyword>
<evidence type="ECO:0000259" key="8">
    <source>
        <dbReference type="Pfam" id="PF20684"/>
    </source>
</evidence>
<evidence type="ECO:0000256" key="1">
    <source>
        <dbReference type="ARBA" id="ARBA00004141"/>
    </source>
</evidence>
<reference evidence="9 10" key="1">
    <citation type="journal article" date="2018" name="Sci. Rep.">
        <title>Comparative genomics provides insights into the lifestyle and reveals functional heterogeneity of dark septate endophytic fungi.</title>
        <authorList>
            <person name="Knapp D.G."/>
            <person name="Nemeth J.B."/>
            <person name="Barry K."/>
            <person name="Hainaut M."/>
            <person name="Henrissat B."/>
            <person name="Johnson J."/>
            <person name="Kuo A."/>
            <person name="Lim J.H.P."/>
            <person name="Lipzen A."/>
            <person name="Nolan M."/>
            <person name="Ohm R.A."/>
            <person name="Tamas L."/>
            <person name="Grigoriev I.V."/>
            <person name="Spatafora J.W."/>
            <person name="Nagy L.G."/>
            <person name="Kovacs G.M."/>
        </authorList>
    </citation>
    <scope>NUCLEOTIDE SEQUENCE [LARGE SCALE GENOMIC DNA]</scope>
    <source>
        <strain evidence="9 10">DSE2036</strain>
    </source>
</reference>
<accession>A0A2V1D707</accession>
<evidence type="ECO:0000256" key="5">
    <source>
        <dbReference type="ARBA" id="ARBA00038359"/>
    </source>
</evidence>